<dbReference type="GO" id="GO:0048259">
    <property type="term" value="P:regulation of receptor-mediated endocytosis"/>
    <property type="evidence" value="ECO:0007669"/>
    <property type="project" value="TreeGrafter"/>
</dbReference>
<reference evidence="2" key="2">
    <citation type="submission" date="2025-09" db="UniProtKB">
        <authorList>
            <consortium name="Ensembl"/>
        </authorList>
    </citation>
    <scope>IDENTIFICATION</scope>
</reference>
<dbReference type="Gene3D" id="1.20.81.10">
    <property type="entry name" value="RAP domain"/>
    <property type="match status" value="2"/>
</dbReference>
<dbReference type="GO" id="GO:0008201">
    <property type="term" value="F:heparin binding"/>
    <property type="evidence" value="ECO:0007669"/>
    <property type="project" value="InterPro"/>
</dbReference>
<proteinExistence type="predicted"/>
<accession>A0A8C4R422</accession>
<keyword evidence="3" id="KW-1185">Reference proteome</keyword>
<dbReference type="PANTHER" id="PTHR16560:SF2">
    <property type="entry name" value="ALPHA-2-MACROGLOBULIN RECEPTOR-ASSOCIATED PROTEIN"/>
    <property type="match status" value="1"/>
</dbReference>
<dbReference type="Proteomes" id="UP000694388">
    <property type="component" value="Unplaced"/>
</dbReference>
<dbReference type="InterPro" id="IPR038003">
    <property type="entry name" value="A2-macroglobuin_RAP"/>
</dbReference>
<protein>
    <recommendedName>
        <fullName evidence="1">Alpha-2-macroglobulin RAP C-terminal domain-containing protein</fullName>
    </recommendedName>
</protein>
<evidence type="ECO:0000313" key="2">
    <source>
        <dbReference type="Ensembl" id="ENSEBUP00000023816.1"/>
    </source>
</evidence>
<reference evidence="2" key="1">
    <citation type="submission" date="2025-08" db="UniProtKB">
        <authorList>
            <consortium name="Ensembl"/>
        </authorList>
    </citation>
    <scope>IDENTIFICATION</scope>
</reference>
<dbReference type="SUPFAM" id="SSF47045">
    <property type="entry name" value="RAP domain-like"/>
    <property type="match status" value="2"/>
</dbReference>
<feature type="domain" description="Alpha-2-macroglobulin RAP C-terminal" evidence="1">
    <location>
        <begin position="77"/>
        <end position="160"/>
    </location>
</feature>
<dbReference type="AlphaFoldDB" id="A0A8C4R422"/>
<dbReference type="Ensembl" id="ENSEBUT00000024393.1">
    <property type="protein sequence ID" value="ENSEBUP00000023816.1"/>
    <property type="gene ID" value="ENSEBUG00000014672.1"/>
</dbReference>
<name>A0A8C4R422_EPTBU</name>
<dbReference type="Pfam" id="PF06401">
    <property type="entry name" value="Alpha-2-MRAP_C"/>
    <property type="match status" value="1"/>
</dbReference>
<dbReference type="GO" id="GO:0048019">
    <property type="term" value="F:receptor antagonist activity"/>
    <property type="evidence" value="ECO:0007669"/>
    <property type="project" value="InterPro"/>
</dbReference>
<dbReference type="PANTHER" id="PTHR16560">
    <property type="entry name" value="ALPHA-2-MACROGLOBULIN RECEPTOR-ASSOCIATED PROTEIN"/>
    <property type="match status" value="1"/>
</dbReference>
<sequence>MGLSPVRLAELHADLRLYEVEHLAWKHSAELEEKPSPDFKLHAILGRYGLDGRKRDAEIFTNRVTDNWDDSTEGEIVFADPKLEKLWMKAHNSHRFDHEELNWLRKEFEHQQQKMDELRSLSRFLSHMNDAPLNVLESGEQTVSPNYLALQEELQQRNHDVEEGLSRLG</sequence>
<dbReference type="InterPro" id="IPR010483">
    <property type="entry name" value="Alpha_2_MRAP_C"/>
</dbReference>
<evidence type="ECO:0000313" key="3">
    <source>
        <dbReference type="Proteomes" id="UP000694388"/>
    </source>
</evidence>
<dbReference type="GO" id="GO:0005783">
    <property type="term" value="C:endoplasmic reticulum"/>
    <property type="evidence" value="ECO:0007669"/>
    <property type="project" value="InterPro"/>
</dbReference>
<organism evidence="2 3">
    <name type="scientific">Eptatretus burgeri</name>
    <name type="common">Inshore hagfish</name>
    <dbReference type="NCBI Taxonomy" id="7764"/>
    <lineage>
        <taxon>Eukaryota</taxon>
        <taxon>Metazoa</taxon>
        <taxon>Chordata</taxon>
        <taxon>Craniata</taxon>
        <taxon>Vertebrata</taxon>
        <taxon>Cyclostomata</taxon>
        <taxon>Myxini</taxon>
        <taxon>Myxiniformes</taxon>
        <taxon>Myxinidae</taxon>
        <taxon>Eptatretinae</taxon>
        <taxon>Eptatretus</taxon>
    </lineage>
</organism>
<evidence type="ECO:0000259" key="1">
    <source>
        <dbReference type="Pfam" id="PF06401"/>
    </source>
</evidence>
<dbReference type="InterPro" id="IPR036744">
    <property type="entry name" value="RAP_sf"/>
</dbReference>
<dbReference type="GO" id="GO:0050750">
    <property type="term" value="F:low-density lipoprotein particle receptor binding"/>
    <property type="evidence" value="ECO:0007669"/>
    <property type="project" value="InterPro"/>
</dbReference>